<name>A0A9D4V1S0_ADICA</name>
<dbReference type="OrthoDB" id="421075at2759"/>
<protein>
    <recommendedName>
        <fullName evidence="6">Tetratricopeptide repeat protein 37</fullName>
    </recommendedName>
</protein>
<keyword evidence="5" id="KW-1185">Reference proteome</keyword>
<feature type="repeat" description="TPR" evidence="3">
    <location>
        <begin position="684"/>
        <end position="717"/>
    </location>
</feature>
<evidence type="ECO:0000313" key="4">
    <source>
        <dbReference type="EMBL" id="KAI5077841.1"/>
    </source>
</evidence>
<accession>A0A9D4V1S0</accession>
<dbReference type="PROSITE" id="PS50005">
    <property type="entry name" value="TPR"/>
    <property type="match status" value="5"/>
</dbReference>
<evidence type="ECO:0000256" key="2">
    <source>
        <dbReference type="ARBA" id="ARBA00022803"/>
    </source>
</evidence>
<dbReference type="SUPFAM" id="SSF48452">
    <property type="entry name" value="TPR-like"/>
    <property type="match status" value="5"/>
</dbReference>
<dbReference type="GO" id="GO:0055087">
    <property type="term" value="C:Ski complex"/>
    <property type="evidence" value="ECO:0007669"/>
    <property type="project" value="InterPro"/>
</dbReference>
<dbReference type="EMBL" id="JABFUD020000007">
    <property type="protein sequence ID" value="KAI5077841.1"/>
    <property type="molecule type" value="Genomic_DNA"/>
</dbReference>
<dbReference type="Gene3D" id="1.25.40.10">
    <property type="entry name" value="Tetratricopeptide repeat domain"/>
    <property type="match status" value="5"/>
</dbReference>
<keyword evidence="1" id="KW-0677">Repeat</keyword>
<dbReference type="SMART" id="SM00028">
    <property type="entry name" value="TPR"/>
    <property type="match status" value="13"/>
</dbReference>
<dbReference type="InterPro" id="IPR011990">
    <property type="entry name" value="TPR-like_helical_dom_sf"/>
</dbReference>
<dbReference type="Pfam" id="PF13176">
    <property type="entry name" value="TPR_7"/>
    <property type="match status" value="1"/>
</dbReference>
<dbReference type="Proteomes" id="UP000886520">
    <property type="component" value="Chromosome 7"/>
</dbReference>
<evidence type="ECO:0000256" key="1">
    <source>
        <dbReference type="ARBA" id="ARBA00022737"/>
    </source>
</evidence>
<dbReference type="InterPro" id="IPR019734">
    <property type="entry name" value="TPR_rpt"/>
</dbReference>
<keyword evidence="2 3" id="KW-0802">TPR repeat</keyword>
<dbReference type="GO" id="GO:0006401">
    <property type="term" value="P:RNA catabolic process"/>
    <property type="evidence" value="ECO:0007669"/>
    <property type="project" value="InterPro"/>
</dbReference>
<proteinExistence type="predicted"/>
<reference evidence="4" key="1">
    <citation type="submission" date="2021-01" db="EMBL/GenBank/DDBJ databases">
        <title>Adiantum capillus-veneris genome.</title>
        <authorList>
            <person name="Fang Y."/>
            <person name="Liao Q."/>
        </authorList>
    </citation>
    <scope>NUCLEOTIDE SEQUENCE</scope>
    <source>
        <strain evidence="4">H3</strain>
        <tissue evidence="4">Leaf</tissue>
    </source>
</reference>
<dbReference type="PANTHER" id="PTHR15704:SF7">
    <property type="entry name" value="SUPERKILLER COMPLEX PROTEIN 3"/>
    <property type="match status" value="1"/>
</dbReference>
<evidence type="ECO:0000313" key="5">
    <source>
        <dbReference type="Proteomes" id="UP000886520"/>
    </source>
</evidence>
<evidence type="ECO:0008006" key="6">
    <source>
        <dbReference type="Google" id="ProtNLM"/>
    </source>
</evidence>
<feature type="repeat" description="TPR" evidence="3">
    <location>
        <begin position="41"/>
        <end position="74"/>
    </location>
</feature>
<dbReference type="InterPro" id="IPR039226">
    <property type="entry name" value="Ski3/TTC37"/>
</dbReference>
<organism evidence="4 5">
    <name type="scientific">Adiantum capillus-veneris</name>
    <name type="common">Maidenhair fern</name>
    <dbReference type="NCBI Taxonomy" id="13818"/>
    <lineage>
        <taxon>Eukaryota</taxon>
        <taxon>Viridiplantae</taxon>
        <taxon>Streptophyta</taxon>
        <taxon>Embryophyta</taxon>
        <taxon>Tracheophyta</taxon>
        <taxon>Polypodiopsida</taxon>
        <taxon>Polypodiidae</taxon>
        <taxon>Polypodiales</taxon>
        <taxon>Pteridineae</taxon>
        <taxon>Pteridaceae</taxon>
        <taxon>Vittarioideae</taxon>
        <taxon>Adiantum</taxon>
    </lineage>
</organism>
<feature type="repeat" description="TPR" evidence="3">
    <location>
        <begin position="400"/>
        <end position="433"/>
    </location>
</feature>
<feature type="repeat" description="TPR" evidence="3">
    <location>
        <begin position="649"/>
        <end position="682"/>
    </location>
</feature>
<comment type="caution">
    <text evidence="4">The sequence shown here is derived from an EMBL/GenBank/DDBJ whole genome shotgun (WGS) entry which is preliminary data.</text>
</comment>
<dbReference type="Pfam" id="PF13432">
    <property type="entry name" value="TPR_16"/>
    <property type="match status" value="2"/>
</dbReference>
<evidence type="ECO:0000256" key="3">
    <source>
        <dbReference type="PROSITE-ProRule" id="PRU00339"/>
    </source>
</evidence>
<gene>
    <name evidence="4" type="ORF">GOP47_0007665</name>
</gene>
<feature type="repeat" description="TPR" evidence="3">
    <location>
        <begin position="919"/>
        <end position="952"/>
    </location>
</feature>
<dbReference type="PANTHER" id="PTHR15704">
    <property type="entry name" value="SUPERKILLER 3 PROTEIN-RELATED"/>
    <property type="match status" value="1"/>
</dbReference>
<sequence length="1676" mass="184900">MAQPPKKNALVRAALEALAQGNHAEAVRCCKHTLKQDRLNYEAHVVLGKSLYASKKFEQAETSYRHASEINPGDARAWQGLAELHESTSNYAKVLEACKAVICVFQDKGDLIHLAEYTRRLANAHAALEDHQSALNAWKTILEMKSVSKGLYNEALSGVLASKAVLMESWIQENAKLYLSHDKMLDANSARNMAENKFASSQDGLNMEKSLRDSLKENPSNEKFETMLLQLLVWRFRESSINKGHAWRQSCLQVLQLCLSALSWHASSLAMVLLLALCEEDNVNDLFSAMGMVELAQGQITRLHFLGIRLAHAYPDHALLMPVLAFLLDKSCSTSLVQKRSLCENGLRINQNSILGWQVLAKLRVSEGAYSIATECIRRGLQVVNGFRSLYGLSLQCAELQLQLILGDSYVKSGNYDEASKVYQNIIEVVEQKGDLEAVTELAKAKEGQIKILLTQGRVQEASSGLASLLSLESNNPWALAEQGWLAYLKKDFEQATTLLERAVNLERSNPSYHYKLGLGYWKSDSEKDKALSHLLESARLDSSQYEVFRTLGHYHKDIPGGLKRAIRCYQKAVSINCEDSEAGEALCDLMDSDGQEMLELASCREASEKSPRAFWAFRRLGYIQARRKDWPEAARNLQHAVRGYPACPDVWGALGLAYQQLGMLTAALKAYGRVLTINGECSLYALQQSGNVLLMLGMYRKAVLMFQDAVEKVPEHPAGLFGLASALLGQAHECISKGALRWSASLLQEASMVASRGLTTCENIGSFWKLLGDIELSYARCLPWELSSCNLEGHGRSSRDSQDQKDFFNAFGSSVKAWKKQRLEATLRSKRAYQHALHLQPERGNLYADLCSCLDAIGHYMEDRKNSSSLEAELLACGGLALESSNADLWVCLGIVAQSKAIQQHAFIQALRLDGNHAHAWAKLGQLYLKSGEQELAEEAFTRARSADPTLGLTWAAMSKMHSLNRDGDLQDSFANILYAAQLSPIANFQLGLAKIAAATHQLDSAQVYAAIGQAVLQAPHLPEVHNYKGLVCELQGKFRCAVTAFSMSRAAVDVGPANLKPSVFEVKKQAASTNLARVLCKAGDPHRAVEEYEMLARLGNLEDSGSLRGYATALWQSGQQKLAVSIAKVAVKKSTGKSEVSAGIQLLAKFSYYLSGPAAALQDIHVAASHLPPESKLAITTTALSALAGKHDYLLQQMPMWIIHFEHAKAAELASLLGASMQLQQDAASALLFFQKLAHAHPQSLSIRTKLMQLLLERNNGLEVDLAARCCSLFDITRLEKAGDLQELCQMLSAAAVACSVCGNIRSQFSFSPCKPYGHSLNDAIQVLQRWMHLEPWNIMSQYHVVLSLVQQAREQRFPVNILKALQRLIKTVLAKLSLVDESARVEIHNYIHLQLLLCKSEVDLHAENLESAIQSAIHATKLDLPQNLLALAPLQLIRCYTVAGHSVLADAELQRVGDIRVVDFLARLSAVDLTFQVKKEKDLAVALKDLDSLAVHGGQSLNSSRALIEWKKAEICIHNGDLLLAEAAALNAATLWSEAECLHLLHGAICMELVKHGSGSKNLSTACRRLMKVAAGNGNKLPIARLLLVQAQAGKAGTPGLERLLHDEWGIWPAEHKPAELYFQMGILGKASKPTEAPDSAQSPRIWFRRAVHINPSCPRYWTMLLHEKRYEL</sequence>
<dbReference type="Pfam" id="PF14559">
    <property type="entry name" value="TPR_19"/>
    <property type="match status" value="1"/>
</dbReference>